<keyword evidence="3" id="KW-0408">Iron</keyword>
<evidence type="ECO:0000256" key="4">
    <source>
        <dbReference type="ARBA" id="ARBA00048118"/>
    </source>
</evidence>
<keyword evidence="2" id="KW-0479">Metal-binding</keyword>
<dbReference type="PANTHER" id="PTHR46783:SF1">
    <property type="entry name" value="CYTOGLOBIN-1-RELATED"/>
    <property type="match status" value="1"/>
</dbReference>
<dbReference type="GO" id="GO:0015671">
    <property type="term" value="P:oxygen transport"/>
    <property type="evidence" value="ECO:0007669"/>
    <property type="project" value="InterPro"/>
</dbReference>
<dbReference type="InterPro" id="IPR012292">
    <property type="entry name" value="Globin/Proto"/>
</dbReference>
<organism evidence="5 6">
    <name type="scientific">Phoxinus phoxinus</name>
    <name type="common">Eurasian minnow</name>
    <dbReference type="NCBI Taxonomy" id="58324"/>
    <lineage>
        <taxon>Eukaryota</taxon>
        <taxon>Metazoa</taxon>
        <taxon>Chordata</taxon>
        <taxon>Craniata</taxon>
        <taxon>Vertebrata</taxon>
        <taxon>Euteleostomi</taxon>
        <taxon>Actinopterygii</taxon>
        <taxon>Neopterygii</taxon>
        <taxon>Teleostei</taxon>
        <taxon>Ostariophysi</taxon>
        <taxon>Cypriniformes</taxon>
        <taxon>Leuciscidae</taxon>
        <taxon>Phoxininae</taxon>
        <taxon>Phoxinus</taxon>
    </lineage>
</organism>
<reference evidence="5 6" key="1">
    <citation type="submission" date="2024-02" db="EMBL/GenBank/DDBJ databases">
        <title>Chromosome-level genome assembly of the Eurasian Minnow (Phoxinus phoxinus).</title>
        <authorList>
            <person name="Oriowo T.O."/>
            <person name="Martin S."/>
            <person name="Stange M."/>
            <person name="Chrysostomakis Y."/>
            <person name="Brown T."/>
            <person name="Winkler S."/>
            <person name="Kukowka S."/>
            <person name="Myers E.W."/>
            <person name="Bohne A."/>
        </authorList>
    </citation>
    <scope>NUCLEOTIDE SEQUENCE [LARGE SCALE GENOMIC DNA]</scope>
    <source>
        <strain evidence="5">ZFMK-TIS-60720</strain>
        <tissue evidence="5">Whole Organism</tissue>
    </source>
</reference>
<keyword evidence="6" id="KW-1185">Reference proteome</keyword>
<evidence type="ECO:0000256" key="3">
    <source>
        <dbReference type="ARBA" id="ARBA00023004"/>
    </source>
</evidence>
<evidence type="ECO:0000256" key="2">
    <source>
        <dbReference type="ARBA" id="ARBA00022723"/>
    </source>
</evidence>
<evidence type="ECO:0000313" key="6">
    <source>
        <dbReference type="Proteomes" id="UP001364617"/>
    </source>
</evidence>
<evidence type="ECO:0000256" key="1">
    <source>
        <dbReference type="ARBA" id="ARBA00022617"/>
    </source>
</evidence>
<sequence length="102" mass="11499">MHTLYSLALRFCCPLRQLRRSSPPPPPLIPSSVPASGASTPWCVCGMEKEREDEEIEGRERPEPLTDVERGIIQDTWARVYETCEDVGVTILIRCSNLPKNC</sequence>
<evidence type="ECO:0000313" key="5">
    <source>
        <dbReference type="EMBL" id="KAK7155144.1"/>
    </source>
</evidence>
<proteinExistence type="predicted"/>
<dbReference type="GO" id="GO:0019825">
    <property type="term" value="F:oxygen binding"/>
    <property type="evidence" value="ECO:0007669"/>
    <property type="project" value="InterPro"/>
</dbReference>
<gene>
    <name evidence="5" type="ORF">R3I93_009938</name>
</gene>
<dbReference type="Proteomes" id="UP001364617">
    <property type="component" value="Unassembled WGS sequence"/>
</dbReference>
<protein>
    <recommendedName>
        <fullName evidence="7">Cytoglobin</fullName>
    </recommendedName>
</protein>
<dbReference type="InterPro" id="IPR009050">
    <property type="entry name" value="Globin-like_sf"/>
</dbReference>
<dbReference type="InterPro" id="IPR013314">
    <property type="entry name" value="Globin_lamprey/hagfish"/>
</dbReference>
<comment type="caution">
    <text evidence="5">The sequence shown here is derived from an EMBL/GenBank/DDBJ whole genome shotgun (WGS) entry which is preliminary data.</text>
</comment>
<accession>A0AAN9CZ49</accession>
<evidence type="ECO:0008006" key="7">
    <source>
        <dbReference type="Google" id="ProtNLM"/>
    </source>
</evidence>
<comment type="catalytic activity">
    <reaction evidence="4">
        <text>Fe(III)-heme b-[protein] + nitric oxide + H2O = Fe(II)-heme b-[protein] + nitrite + 2 H(+)</text>
        <dbReference type="Rhea" id="RHEA:77711"/>
        <dbReference type="Rhea" id="RHEA-COMP:18975"/>
        <dbReference type="Rhea" id="RHEA-COMP:18976"/>
        <dbReference type="ChEBI" id="CHEBI:15377"/>
        <dbReference type="ChEBI" id="CHEBI:15378"/>
        <dbReference type="ChEBI" id="CHEBI:16301"/>
        <dbReference type="ChEBI" id="CHEBI:16480"/>
        <dbReference type="ChEBI" id="CHEBI:55376"/>
        <dbReference type="ChEBI" id="CHEBI:60344"/>
    </reaction>
    <physiologicalReaction direction="right-to-left" evidence="4">
        <dbReference type="Rhea" id="RHEA:77713"/>
    </physiologicalReaction>
</comment>
<dbReference type="GO" id="GO:0016491">
    <property type="term" value="F:oxidoreductase activity"/>
    <property type="evidence" value="ECO:0007669"/>
    <property type="project" value="TreeGrafter"/>
</dbReference>
<dbReference type="EMBL" id="JAYKXH010000010">
    <property type="protein sequence ID" value="KAK7155144.1"/>
    <property type="molecule type" value="Genomic_DNA"/>
</dbReference>
<dbReference type="GO" id="GO:0005506">
    <property type="term" value="F:iron ion binding"/>
    <property type="evidence" value="ECO:0007669"/>
    <property type="project" value="InterPro"/>
</dbReference>
<dbReference type="GO" id="GO:0020037">
    <property type="term" value="F:heme binding"/>
    <property type="evidence" value="ECO:0007669"/>
    <property type="project" value="InterPro"/>
</dbReference>
<dbReference type="SUPFAM" id="SSF46458">
    <property type="entry name" value="Globin-like"/>
    <property type="match status" value="1"/>
</dbReference>
<name>A0AAN9CZ49_9TELE</name>
<dbReference type="Gene3D" id="1.10.490.10">
    <property type="entry name" value="Globins"/>
    <property type="match status" value="1"/>
</dbReference>
<keyword evidence="1" id="KW-0349">Heme</keyword>
<dbReference type="AlphaFoldDB" id="A0AAN9CZ49"/>
<dbReference type="PANTHER" id="PTHR46783">
    <property type="entry name" value="CYTOGLOBIN"/>
    <property type="match status" value="1"/>
</dbReference>